<evidence type="ECO:0000313" key="3">
    <source>
        <dbReference type="Proteomes" id="UP001152759"/>
    </source>
</evidence>
<dbReference type="Proteomes" id="UP001152759">
    <property type="component" value="Chromosome 3"/>
</dbReference>
<evidence type="ECO:0000256" key="1">
    <source>
        <dbReference type="SAM" id="MobiDB-lite"/>
    </source>
</evidence>
<gene>
    <name evidence="2" type="ORF">BEMITA_LOCUS5233</name>
</gene>
<evidence type="ECO:0000313" key="2">
    <source>
        <dbReference type="EMBL" id="CAH0386071.1"/>
    </source>
</evidence>
<feature type="region of interest" description="Disordered" evidence="1">
    <location>
        <begin position="1"/>
        <end position="22"/>
    </location>
</feature>
<dbReference type="EMBL" id="OU963864">
    <property type="protein sequence ID" value="CAH0386071.1"/>
    <property type="molecule type" value="Genomic_DNA"/>
</dbReference>
<proteinExistence type="predicted"/>
<name>A0A9P0A9T6_BEMTA</name>
<dbReference type="AlphaFoldDB" id="A0A9P0A9T6"/>
<organism evidence="2 3">
    <name type="scientific">Bemisia tabaci</name>
    <name type="common">Sweetpotato whitefly</name>
    <name type="synonym">Aleurodes tabaci</name>
    <dbReference type="NCBI Taxonomy" id="7038"/>
    <lineage>
        <taxon>Eukaryota</taxon>
        <taxon>Metazoa</taxon>
        <taxon>Ecdysozoa</taxon>
        <taxon>Arthropoda</taxon>
        <taxon>Hexapoda</taxon>
        <taxon>Insecta</taxon>
        <taxon>Pterygota</taxon>
        <taxon>Neoptera</taxon>
        <taxon>Paraneoptera</taxon>
        <taxon>Hemiptera</taxon>
        <taxon>Sternorrhyncha</taxon>
        <taxon>Aleyrodoidea</taxon>
        <taxon>Aleyrodidae</taxon>
        <taxon>Aleyrodinae</taxon>
        <taxon>Bemisia</taxon>
    </lineage>
</organism>
<sequence length="43" mass="4843">MDVFLSNGTKRHRGRTVEGGLDRRRNRASSSFVPILAMLFHGV</sequence>
<accession>A0A9P0A9T6</accession>
<keyword evidence="3" id="KW-1185">Reference proteome</keyword>
<protein>
    <submittedName>
        <fullName evidence="2">Uncharacterized protein</fullName>
    </submittedName>
</protein>
<reference evidence="2" key="1">
    <citation type="submission" date="2021-12" db="EMBL/GenBank/DDBJ databases">
        <authorList>
            <person name="King R."/>
        </authorList>
    </citation>
    <scope>NUCLEOTIDE SEQUENCE</scope>
</reference>